<dbReference type="InterPro" id="IPR036188">
    <property type="entry name" value="FAD/NAD-bd_sf"/>
</dbReference>
<evidence type="ECO:0000256" key="7">
    <source>
        <dbReference type="RuleBase" id="RU003880"/>
    </source>
</evidence>
<dbReference type="SUPFAM" id="SSF51905">
    <property type="entry name" value="FAD/NAD(P)-binding domain"/>
    <property type="match status" value="1"/>
</dbReference>
<dbReference type="PROSITE" id="PS00573">
    <property type="entry name" value="PYRIDINE_REDOX_2"/>
    <property type="match status" value="1"/>
</dbReference>
<comment type="cofactor">
    <cofactor evidence="8">
        <name>FAD</name>
        <dbReference type="ChEBI" id="CHEBI:57692"/>
    </cofactor>
    <text evidence="8">Binds 1 FAD per subunit.</text>
</comment>
<keyword evidence="6 7" id="KW-0676">Redox-active center</keyword>
<evidence type="ECO:0000256" key="2">
    <source>
        <dbReference type="ARBA" id="ARBA00022630"/>
    </source>
</evidence>
<dbReference type="Gene3D" id="3.50.50.60">
    <property type="entry name" value="FAD/NAD(P)-binding domain"/>
    <property type="match status" value="2"/>
</dbReference>
<dbReference type="AlphaFoldDB" id="A0AAU7CRJ0"/>
<dbReference type="PRINTS" id="PR00368">
    <property type="entry name" value="FADPNR"/>
</dbReference>
<dbReference type="GO" id="GO:0005737">
    <property type="term" value="C:cytoplasm"/>
    <property type="evidence" value="ECO:0007669"/>
    <property type="project" value="InterPro"/>
</dbReference>
<sequence>MSHTRVIVIGSGSAGLTSALYSARANLSPLVLEGHEPGGQLTWTTVVENFPGFPEGVDGPELMELMRKQAQKFGADCRYETVIEVDFTQRPFRIKTSTDPKDPEAATAEYTADAVIVATGASARTLGLDKEMHYMGYGLSTCATCDGALYRGKQVAVVGGGDSAVEEANFLTRYAAKVTLIHRRDSLRASKIMQKRLFDNPKVEYAWNAGVHSYLGVDEPHRSLTGVRLTALDGKPGATRDLALDGLFLAIGHTPNSKIFREKLAMTPDGYILTPTALAWKGTPAPEGLRDQMANFGTATSVEGVFAAGDVVDTHYRQAITAAGSGCAAAIDCEKWLESLHG</sequence>
<dbReference type="RefSeq" id="WP_406700119.1">
    <property type="nucleotide sequence ID" value="NZ_CP155447.1"/>
</dbReference>
<dbReference type="InterPro" id="IPR008255">
    <property type="entry name" value="Pyr_nucl-diS_OxRdtase_2_AS"/>
</dbReference>
<keyword evidence="2 7" id="KW-0285">Flavoprotein</keyword>
<evidence type="ECO:0000313" key="10">
    <source>
        <dbReference type="EMBL" id="XBH07276.1"/>
    </source>
</evidence>
<keyword evidence="5" id="KW-1015">Disulfide bond</keyword>
<dbReference type="GO" id="GO:0004791">
    <property type="term" value="F:thioredoxin-disulfide reductase (NADPH) activity"/>
    <property type="evidence" value="ECO:0007669"/>
    <property type="project" value="UniProtKB-UniRule"/>
</dbReference>
<dbReference type="Pfam" id="PF07992">
    <property type="entry name" value="Pyr_redox_2"/>
    <property type="match status" value="1"/>
</dbReference>
<comment type="subunit">
    <text evidence="7">Homodimer.</text>
</comment>
<evidence type="ECO:0000256" key="4">
    <source>
        <dbReference type="ARBA" id="ARBA00023002"/>
    </source>
</evidence>
<keyword evidence="3 7" id="KW-0274">FAD</keyword>
<name>A0AAU7CRJ0_9BACT</name>
<evidence type="ECO:0000256" key="3">
    <source>
        <dbReference type="ARBA" id="ARBA00022827"/>
    </source>
</evidence>
<dbReference type="InterPro" id="IPR050097">
    <property type="entry name" value="Ferredoxin-NADP_redctase_2"/>
</dbReference>
<dbReference type="EC" id="1.8.1.9" evidence="7"/>
<dbReference type="InterPro" id="IPR023753">
    <property type="entry name" value="FAD/NAD-binding_dom"/>
</dbReference>
<reference evidence="10" key="1">
    <citation type="submission" date="2024-05" db="EMBL/GenBank/DDBJ databases">
        <title>Planctomycetes of the genus Singulisphaera possess chitinolytic capabilities.</title>
        <authorList>
            <person name="Ivanova A."/>
        </authorList>
    </citation>
    <scope>NUCLEOTIDE SEQUENCE</scope>
    <source>
        <strain evidence="10">Ch08T</strain>
    </source>
</reference>
<dbReference type="EMBL" id="CP155447">
    <property type="protein sequence ID" value="XBH07276.1"/>
    <property type="molecule type" value="Genomic_DNA"/>
</dbReference>
<dbReference type="PANTHER" id="PTHR48105">
    <property type="entry name" value="THIOREDOXIN REDUCTASE 1-RELATED-RELATED"/>
    <property type="match status" value="1"/>
</dbReference>
<evidence type="ECO:0000256" key="8">
    <source>
        <dbReference type="RuleBase" id="RU003881"/>
    </source>
</evidence>
<evidence type="ECO:0000256" key="6">
    <source>
        <dbReference type="ARBA" id="ARBA00023284"/>
    </source>
</evidence>
<keyword evidence="8" id="KW-0521">NADP</keyword>
<keyword evidence="4 7" id="KW-0560">Oxidoreductase</keyword>
<evidence type="ECO:0000259" key="9">
    <source>
        <dbReference type="Pfam" id="PF07992"/>
    </source>
</evidence>
<dbReference type="GO" id="GO:0019430">
    <property type="term" value="P:removal of superoxide radicals"/>
    <property type="evidence" value="ECO:0007669"/>
    <property type="project" value="UniProtKB-UniRule"/>
</dbReference>
<comment type="similarity">
    <text evidence="1 7">Belongs to the class-II pyridine nucleotide-disulfide oxidoreductase family.</text>
</comment>
<protein>
    <recommendedName>
        <fullName evidence="7">Thioredoxin reductase</fullName>
        <ecNumber evidence="7">1.8.1.9</ecNumber>
    </recommendedName>
</protein>
<comment type="catalytic activity">
    <reaction evidence="7">
        <text>[thioredoxin]-dithiol + NADP(+) = [thioredoxin]-disulfide + NADPH + H(+)</text>
        <dbReference type="Rhea" id="RHEA:20345"/>
        <dbReference type="Rhea" id="RHEA-COMP:10698"/>
        <dbReference type="Rhea" id="RHEA-COMP:10700"/>
        <dbReference type="ChEBI" id="CHEBI:15378"/>
        <dbReference type="ChEBI" id="CHEBI:29950"/>
        <dbReference type="ChEBI" id="CHEBI:50058"/>
        <dbReference type="ChEBI" id="CHEBI:57783"/>
        <dbReference type="ChEBI" id="CHEBI:58349"/>
        <dbReference type="EC" id="1.8.1.9"/>
    </reaction>
</comment>
<dbReference type="InterPro" id="IPR005982">
    <property type="entry name" value="Thioredox_Rdtase"/>
</dbReference>
<organism evidence="10">
    <name type="scientific">Singulisphaera sp. Ch08</name>
    <dbReference type="NCBI Taxonomy" id="3120278"/>
    <lineage>
        <taxon>Bacteria</taxon>
        <taxon>Pseudomonadati</taxon>
        <taxon>Planctomycetota</taxon>
        <taxon>Planctomycetia</taxon>
        <taxon>Isosphaerales</taxon>
        <taxon>Isosphaeraceae</taxon>
        <taxon>Singulisphaera</taxon>
    </lineage>
</organism>
<dbReference type="PRINTS" id="PR00469">
    <property type="entry name" value="PNDRDTASEII"/>
</dbReference>
<evidence type="ECO:0000256" key="1">
    <source>
        <dbReference type="ARBA" id="ARBA00009333"/>
    </source>
</evidence>
<evidence type="ECO:0000256" key="5">
    <source>
        <dbReference type="ARBA" id="ARBA00023157"/>
    </source>
</evidence>
<gene>
    <name evidence="10" type="primary">trxB</name>
    <name evidence="10" type="ORF">V5E97_14900</name>
</gene>
<proteinExistence type="inferred from homology"/>
<dbReference type="NCBIfam" id="TIGR01292">
    <property type="entry name" value="TRX_reduct"/>
    <property type="match status" value="1"/>
</dbReference>
<accession>A0AAU7CRJ0</accession>
<feature type="domain" description="FAD/NAD(P)-binding" evidence="9">
    <location>
        <begin position="5"/>
        <end position="326"/>
    </location>
</feature>